<proteinExistence type="predicted"/>
<sequence length="79" mass="9167">MREKPLSVQYFHFSLGISRDEYLRYYNGAASTVVVMSQEGRTVRFPASALRPFVLHDGVRGRFRLTVNSQFKLLSLERL</sequence>
<name>A0A1H9GNW7_9GAMM</name>
<gene>
    <name evidence="1" type="ORF">SAMN05421693_1437</name>
</gene>
<protein>
    <recommendedName>
        <fullName evidence="3">DUF2835 domain-containing protein</fullName>
    </recommendedName>
</protein>
<evidence type="ECO:0008006" key="3">
    <source>
        <dbReference type="Google" id="ProtNLM"/>
    </source>
</evidence>
<dbReference type="InterPro" id="IPR021363">
    <property type="entry name" value="DUF2835"/>
</dbReference>
<evidence type="ECO:0000313" key="1">
    <source>
        <dbReference type="EMBL" id="SEQ51723.1"/>
    </source>
</evidence>
<organism evidence="1 2">
    <name type="scientific">Ectothiorhodospira magna</name>
    <dbReference type="NCBI Taxonomy" id="867345"/>
    <lineage>
        <taxon>Bacteria</taxon>
        <taxon>Pseudomonadati</taxon>
        <taxon>Pseudomonadota</taxon>
        <taxon>Gammaproteobacteria</taxon>
        <taxon>Chromatiales</taxon>
        <taxon>Ectothiorhodospiraceae</taxon>
        <taxon>Ectothiorhodospira</taxon>
    </lineage>
</organism>
<reference evidence="1 2" key="1">
    <citation type="submission" date="2016-10" db="EMBL/GenBank/DDBJ databases">
        <authorList>
            <person name="de Groot N.N."/>
        </authorList>
    </citation>
    <scope>NUCLEOTIDE SEQUENCE [LARGE SCALE GENOMIC DNA]</scope>
    <source>
        <strain evidence="1 2">B7-7</strain>
    </source>
</reference>
<dbReference type="AlphaFoldDB" id="A0A1H9GNW7"/>
<dbReference type="Pfam" id="PF11197">
    <property type="entry name" value="DUF2835"/>
    <property type="match status" value="1"/>
</dbReference>
<accession>A0A1H9GNW7</accession>
<keyword evidence="2" id="KW-1185">Reference proteome</keyword>
<dbReference type="Proteomes" id="UP000199496">
    <property type="component" value="Unassembled WGS sequence"/>
</dbReference>
<dbReference type="STRING" id="867345.SAMN05421693_1437"/>
<evidence type="ECO:0000313" key="2">
    <source>
        <dbReference type="Proteomes" id="UP000199496"/>
    </source>
</evidence>
<dbReference type="EMBL" id="FOFO01000043">
    <property type="protein sequence ID" value="SEQ51723.1"/>
    <property type="molecule type" value="Genomic_DNA"/>
</dbReference>